<evidence type="ECO:0000256" key="4">
    <source>
        <dbReference type="ARBA" id="ARBA00022722"/>
    </source>
</evidence>
<accession>A0ABQ8RVB8</accession>
<dbReference type="Proteomes" id="UP001148838">
    <property type="component" value="Unassembled WGS sequence"/>
</dbReference>
<dbReference type="PANTHER" id="PTHR22930:SF85">
    <property type="entry name" value="GH03217P-RELATED"/>
    <property type="match status" value="1"/>
</dbReference>
<evidence type="ECO:0000313" key="9">
    <source>
        <dbReference type="EMBL" id="KAJ4425669.1"/>
    </source>
</evidence>
<dbReference type="EMBL" id="JAJSOF020000042">
    <property type="protein sequence ID" value="KAJ4425669.1"/>
    <property type="molecule type" value="Genomic_DNA"/>
</dbReference>
<dbReference type="PANTHER" id="PTHR22930">
    <property type="match status" value="1"/>
</dbReference>
<sequence>MRFIFAISIHSDNKARLKIHTRDLQESERGISLSVQEGTDGMNNDHLRIFPINHEVRQHTERSDELCLVKKGEDAVESNHVLSVTYDGDGSYLRGQIQASMKNKSYNAQEVVELLERAEEVAQLVGNVRKRYIRDKDYPMEFYNDIKLKKRSRFDKETVLEIARLFEDHLTKLNNRGLPVPPLIQLLTALRFHATGNFQLVTADLQGINQPTVCRIVKKISIMIAQLRPHYVKFPPREEGRNNSLYFYQTARFPGRQCDLIIFPFFIQGIVDQNRKFIDFVTGWPGSTHDNRIFNSSRICAQFERGEHDGILLVDSGYACRPFLLTPLLNPQTETEEAYNVAHKRARNIVERTFGCWKKKFPCLSKKFSLTKLETVTTVIVAIAVLHNIAADHGVLEEPLLHEVQNEDEDYHPPPRAIIQQYF</sequence>
<evidence type="ECO:0000256" key="3">
    <source>
        <dbReference type="ARBA" id="ARBA00006958"/>
    </source>
</evidence>
<keyword evidence="5" id="KW-0479">Metal-binding</keyword>
<evidence type="ECO:0000256" key="7">
    <source>
        <dbReference type="ARBA" id="ARBA00023242"/>
    </source>
</evidence>
<gene>
    <name evidence="9" type="ORF">ANN_27865</name>
</gene>
<evidence type="ECO:0000259" key="8">
    <source>
        <dbReference type="Pfam" id="PF13359"/>
    </source>
</evidence>
<keyword evidence="7" id="KW-0539">Nucleus</keyword>
<keyword evidence="4" id="KW-0540">Nuclease</keyword>
<keyword evidence="10" id="KW-1185">Reference proteome</keyword>
<protein>
    <recommendedName>
        <fullName evidence="8">DDE Tnp4 domain-containing protein</fullName>
    </recommendedName>
</protein>
<dbReference type="InterPro" id="IPR045249">
    <property type="entry name" value="HARBI1-like"/>
</dbReference>
<name>A0ABQ8RVB8_PERAM</name>
<evidence type="ECO:0000256" key="1">
    <source>
        <dbReference type="ARBA" id="ARBA00001968"/>
    </source>
</evidence>
<proteinExistence type="inferred from homology"/>
<reference evidence="9 10" key="1">
    <citation type="journal article" date="2022" name="Allergy">
        <title>Genome assembly and annotation of Periplaneta americana reveal a comprehensive cockroach allergen profile.</title>
        <authorList>
            <person name="Wang L."/>
            <person name="Xiong Q."/>
            <person name="Saelim N."/>
            <person name="Wang L."/>
            <person name="Nong W."/>
            <person name="Wan A.T."/>
            <person name="Shi M."/>
            <person name="Liu X."/>
            <person name="Cao Q."/>
            <person name="Hui J.H.L."/>
            <person name="Sookrung N."/>
            <person name="Leung T.F."/>
            <person name="Tungtrongchitr A."/>
            <person name="Tsui S.K.W."/>
        </authorList>
    </citation>
    <scope>NUCLEOTIDE SEQUENCE [LARGE SCALE GENOMIC DNA]</scope>
    <source>
        <strain evidence="9">PWHHKU_190912</strain>
    </source>
</reference>
<evidence type="ECO:0000256" key="2">
    <source>
        <dbReference type="ARBA" id="ARBA00004123"/>
    </source>
</evidence>
<dbReference type="Pfam" id="PF13359">
    <property type="entry name" value="DDE_Tnp_4"/>
    <property type="match status" value="1"/>
</dbReference>
<comment type="cofactor">
    <cofactor evidence="1">
        <name>a divalent metal cation</name>
        <dbReference type="ChEBI" id="CHEBI:60240"/>
    </cofactor>
</comment>
<keyword evidence="6" id="KW-0378">Hydrolase</keyword>
<comment type="similarity">
    <text evidence="3">Belongs to the HARBI1 family.</text>
</comment>
<organism evidence="9 10">
    <name type="scientific">Periplaneta americana</name>
    <name type="common">American cockroach</name>
    <name type="synonym">Blatta americana</name>
    <dbReference type="NCBI Taxonomy" id="6978"/>
    <lineage>
        <taxon>Eukaryota</taxon>
        <taxon>Metazoa</taxon>
        <taxon>Ecdysozoa</taxon>
        <taxon>Arthropoda</taxon>
        <taxon>Hexapoda</taxon>
        <taxon>Insecta</taxon>
        <taxon>Pterygota</taxon>
        <taxon>Neoptera</taxon>
        <taxon>Polyneoptera</taxon>
        <taxon>Dictyoptera</taxon>
        <taxon>Blattodea</taxon>
        <taxon>Blattoidea</taxon>
        <taxon>Blattidae</taxon>
        <taxon>Blattinae</taxon>
        <taxon>Periplaneta</taxon>
    </lineage>
</organism>
<dbReference type="InterPro" id="IPR027806">
    <property type="entry name" value="HARBI1_dom"/>
</dbReference>
<evidence type="ECO:0000313" key="10">
    <source>
        <dbReference type="Proteomes" id="UP001148838"/>
    </source>
</evidence>
<comment type="subcellular location">
    <subcellularLocation>
        <location evidence="2">Nucleus</location>
    </subcellularLocation>
</comment>
<evidence type="ECO:0000256" key="5">
    <source>
        <dbReference type="ARBA" id="ARBA00022723"/>
    </source>
</evidence>
<comment type="caution">
    <text evidence="9">The sequence shown here is derived from an EMBL/GenBank/DDBJ whole genome shotgun (WGS) entry which is preliminary data.</text>
</comment>
<feature type="domain" description="DDE Tnp4" evidence="8">
    <location>
        <begin position="268"/>
        <end position="388"/>
    </location>
</feature>
<evidence type="ECO:0000256" key="6">
    <source>
        <dbReference type="ARBA" id="ARBA00022801"/>
    </source>
</evidence>